<dbReference type="EC" id="4.2.1.19" evidence="5"/>
<comment type="pathway">
    <text evidence="1">Amino-acid biosynthesis; L-histidine biosynthesis; L-histidine from 5-phospho-alpha-D-ribose 1-diphosphate: step 6/9.</text>
</comment>
<keyword evidence="3" id="KW-0368">Histidine biosynthesis</keyword>
<dbReference type="KEGG" id="dtn:DTL3_0716"/>
<dbReference type="PROSITE" id="PS00955">
    <property type="entry name" value="IGP_DEHYDRATASE_2"/>
    <property type="match status" value="1"/>
</dbReference>
<dbReference type="Pfam" id="PF00475">
    <property type="entry name" value="IGPD"/>
    <property type="match status" value="1"/>
</dbReference>
<dbReference type="GO" id="GO:0000105">
    <property type="term" value="P:L-histidine biosynthetic process"/>
    <property type="evidence" value="ECO:0007669"/>
    <property type="project" value="UniProtKB-UniPathway"/>
</dbReference>
<evidence type="ECO:0000256" key="1">
    <source>
        <dbReference type="ARBA" id="ARBA00005047"/>
    </source>
</evidence>
<dbReference type="Proteomes" id="UP000032809">
    <property type="component" value="Chromosome I"/>
</dbReference>
<dbReference type="NCBIfam" id="NF002114">
    <property type="entry name" value="PRK00951.2-4"/>
    <property type="match status" value="1"/>
</dbReference>
<name>A0A0C7NJA8_DEFTU</name>
<dbReference type="PANTHER" id="PTHR23133:SF2">
    <property type="entry name" value="IMIDAZOLEGLYCEROL-PHOSPHATE DEHYDRATASE"/>
    <property type="match status" value="1"/>
</dbReference>
<proteinExistence type="predicted"/>
<dbReference type="InterPro" id="IPR020568">
    <property type="entry name" value="Ribosomal_Su5_D2-typ_SF"/>
</dbReference>
<dbReference type="AlphaFoldDB" id="A0A0C7NJA8"/>
<dbReference type="OrthoDB" id="9790411at2"/>
<dbReference type="InterPro" id="IPR000807">
    <property type="entry name" value="ImidazoleglycerolP_deHydtase"/>
</dbReference>
<keyword evidence="6" id="KW-1185">Reference proteome</keyword>
<protein>
    <submittedName>
        <fullName evidence="5">Imidazoleglycerol-phosphate dehydratase</fullName>
        <ecNumber evidence="5">4.2.1.19</ecNumber>
    </submittedName>
</protein>
<organism evidence="5 6">
    <name type="scientific">Defluviitoga tunisiensis</name>
    <dbReference type="NCBI Taxonomy" id="1006576"/>
    <lineage>
        <taxon>Bacteria</taxon>
        <taxon>Thermotogati</taxon>
        <taxon>Thermotogota</taxon>
        <taxon>Thermotogae</taxon>
        <taxon>Petrotogales</taxon>
        <taxon>Petrotogaceae</taxon>
        <taxon>Defluviitoga</taxon>
    </lineage>
</organism>
<dbReference type="InterPro" id="IPR020565">
    <property type="entry name" value="ImidazoleglycerP_deHydtase_CS"/>
</dbReference>
<keyword evidence="4 5" id="KW-0456">Lyase</keyword>
<dbReference type="RefSeq" id="WP_045087557.1">
    <property type="nucleotide sequence ID" value="NZ_LN824141.1"/>
</dbReference>
<evidence type="ECO:0000256" key="4">
    <source>
        <dbReference type="ARBA" id="ARBA00023239"/>
    </source>
</evidence>
<evidence type="ECO:0000313" key="5">
    <source>
        <dbReference type="EMBL" id="CEP78026.1"/>
    </source>
</evidence>
<dbReference type="InterPro" id="IPR038494">
    <property type="entry name" value="IGPD_sf"/>
</dbReference>
<evidence type="ECO:0000256" key="2">
    <source>
        <dbReference type="ARBA" id="ARBA00022605"/>
    </source>
</evidence>
<dbReference type="UniPathway" id="UPA00031">
    <property type="reaction ID" value="UER00011"/>
</dbReference>
<gene>
    <name evidence="5" type="primary">hisB</name>
    <name evidence="5" type="ORF">DTL3_0716</name>
</gene>
<evidence type="ECO:0000313" key="6">
    <source>
        <dbReference type="Proteomes" id="UP000032809"/>
    </source>
</evidence>
<keyword evidence="2" id="KW-0028">Amino-acid biosynthesis</keyword>
<accession>A0A0C7NJA8</accession>
<dbReference type="PATRIC" id="fig|1006576.9.peg.698"/>
<evidence type="ECO:0000256" key="3">
    <source>
        <dbReference type="ARBA" id="ARBA00023102"/>
    </source>
</evidence>
<dbReference type="Gene3D" id="3.30.230.40">
    <property type="entry name" value="Imidazole glycerol phosphate dehydratase, domain 1"/>
    <property type="match status" value="2"/>
</dbReference>
<dbReference type="PANTHER" id="PTHR23133">
    <property type="entry name" value="IMIDAZOLEGLYCEROL-PHOSPHATE DEHYDRATASE HIS7"/>
    <property type="match status" value="1"/>
</dbReference>
<dbReference type="EMBL" id="LN824141">
    <property type="protein sequence ID" value="CEP78026.1"/>
    <property type="molecule type" value="Genomic_DNA"/>
</dbReference>
<sequence length="178" mass="20461">MIRKTNETYIEIINSKEMNIETGDPVLNHLLKTLFYYMEREVDIKAKYDLKHHLWEDVGITIGDFLKEEIKDAKIKRFGTSILPMDDALILVAVDISRSFASIELNIENQEEGFELGNFKEFVLALSRSLSATIHMKQINGENAHHIIEACFKSLGTALKQALEKSERIESTNKVYRV</sequence>
<reference evidence="6" key="1">
    <citation type="submission" date="2014-11" db="EMBL/GenBank/DDBJ databases">
        <authorList>
            <person name="Wibberg D."/>
        </authorList>
    </citation>
    <scope>NUCLEOTIDE SEQUENCE [LARGE SCALE GENOMIC DNA]</scope>
    <source>
        <strain evidence="6">L3</strain>
    </source>
</reference>
<dbReference type="GO" id="GO:0004424">
    <property type="term" value="F:imidazoleglycerol-phosphate dehydratase activity"/>
    <property type="evidence" value="ECO:0007669"/>
    <property type="project" value="UniProtKB-EC"/>
</dbReference>
<dbReference type="SUPFAM" id="SSF54211">
    <property type="entry name" value="Ribosomal protein S5 domain 2-like"/>
    <property type="match status" value="2"/>
</dbReference>
<dbReference type="HOGENOM" id="CLU_044308_2_1_0"/>
<dbReference type="STRING" id="1006576.DTL3_0716"/>